<dbReference type="InterPro" id="IPR021359">
    <property type="entry name" value="DUF2812"/>
</dbReference>
<dbReference type="RefSeq" id="WP_050741829.1">
    <property type="nucleotide sequence ID" value="NZ_LGYO01000067.1"/>
</dbReference>
<dbReference type="AlphaFoldDB" id="A0A0L6TXM8"/>
<dbReference type="Proteomes" id="UP000036873">
    <property type="component" value="Unassembled WGS sequence"/>
</dbReference>
<name>A0A0L6TXM8_9FIRM</name>
<evidence type="ECO:0000313" key="2">
    <source>
        <dbReference type="EMBL" id="KNZ40325.1"/>
    </source>
</evidence>
<keyword evidence="1" id="KW-0472">Membrane</keyword>
<keyword evidence="1" id="KW-0812">Transmembrane</keyword>
<evidence type="ECO:0008006" key="4">
    <source>
        <dbReference type="Google" id="ProtNLM"/>
    </source>
</evidence>
<dbReference type="Pfam" id="PF11193">
    <property type="entry name" value="DUF2812"/>
    <property type="match status" value="1"/>
</dbReference>
<sequence>MSKTKKTSFKTYAAWDYDQEEKDLDQLSKAGWQLVKGGCLHSTYKKDEAAAYRNRIDYNPSVLSNDEEKKRYLKFFEEQGWEFVNATFNGWCYFRKPIRVGTLESDYAIYTDSQSFDEMLKRWGKLAKGLNITVIVAAITYLIVAFAENEPVYMIGTLAFLGMFWGISAGVKKMNAKLMEGRS</sequence>
<proteinExistence type="predicted"/>
<accession>A0A0L6TXM8</accession>
<keyword evidence="3" id="KW-1185">Reference proteome</keyword>
<organism evidence="2 3">
    <name type="scientific">Acetobacterium bakii</name>
    <dbReference type="NCBI Taxonomy" id="52689"/>
    <lineage>
        <taxon>Bacteria</taxon>
        <taxon>Bacillati</taxon>
        <taxon>Bacillota</taxon>
        <taxon>Clostridia</taxon>
        <taxon>Eubacteriales</taxon>
        <taxon>Eubacteriaceae</taxon>
        <taxon>Acetobacterium</taxon>
    </lineage>
</organism>
<dbReference type="EMBL" id="LGYO01000067">
    <property type="protein sequence ID" value="KNZ40325.1"/>
    <property type="molecule type" value="Genomic_DNA"/>
</dbReference>
<protein>
    <recommendedName>
        <fullName evidence="4">DUF2812 domain-containing protein</fullName>
    </recommendedName>
</protein>
<feature type="transmembrane region" description="Helical" evidence="1">
    <location>
        <begin position="153"/>
        <end position="171"/>
    </location>
</feature>
<dbReference type="STRING" id="52689.AKG39_18200"/>
<evidence type="ECO:0000256" key="1">
    <source>
        <dbReference type="SAM" id="Phobius"/>
    </source>
</evidence>
<dbReference type="OrthoDB" id="8757095at2"/>
<evidence type="ECO:0000313" key="3">
    <source>
        <dbReference type="Proteomes" id="UP000036873"/>
    </source>
</evidence>
<reference evidence="3" key="1">
    <citation type="submission" date="2015-07" db="EMBL/GenBank/DDBJ databases">
        <title>Draft genome sequence of Acetobacterium bakii DSM 8293, a potential psychrophilic chemical producer through syngas fermentation.</title>
        <authorList>
            <person name="Song Y."/>
            <person name="Hwang S."/>
            <person name="Cho B.-K."/>
        </authorList>
    </citation>
    <scope>NUCLEOTIDE SEQUENCE [LARGE SCALE GENOMIC DNA]</scope>
    <source>
        <strain evidence="3">DSM 8239</strain>
    </source>
</reference>
<keyword evidence="1" id="KW-1133">Transmembrane helix</keyword>
<comment type="caution">
    <text evidence="2">The sequence shown here is derived from an EMBL/GenBank/DDBJ whole genome shotgun (WGS) entry which is preliminary data.</text>
</comment>
<gene>
    <name evidence="2" type="ORF">AKG39_18200</name>
</gene>
<feature type="transmembrane region" description="Helical" evidence="1">
    <location>
        <begin position="129"/>
        <end position="147"/>
    </location>
</feature>